<dbReference type="PANTHER" id="PTHR38813">
    <property type="match status" value="1"/>
</dbReference>
<dbReference type="Pfam" id="PF05016">
    <property type="entry name" value="ParE_toxin"/>
    <property type="match status" value="1"/>
</dbReference>
<gene>
    <name evidence="2" type="ORF">AUJ95_04360</name>
</gene>
<dbReference type="InterPro" id="IPR052747">
    <property type="entry name" value="TA_system_RelE_toxin"/>
</dbReference>
<accession>A0A1J5DWY3</accession>
<sequence length="83" mass="10009">MYSVCILRQAIKDITILPKDYARLVSQHIDRLAENPRPSDAKRLREMTDYTLRVGVYRVLYDIDDKTHTVTVYRIKHRREVYR</sequence>
<evidence type="ECO:0000256" key="1">
    <source>
        <dbReference type="ARBA" id="ARBA00022649"/>
    </source>
</evidence>
<evidence type="ECO:0008006" key="4">
    <source>
        <dbReference type="Google" id="ProtNLM"/>
    </source>
</evidence>
<dbReference type="PANTHER" id="PTHR38813:SF1">
    <property type="entry name" value="TOXIN RELE1-RELATED"/>
    <property type="match status" value="1"/>
</dbReference>
<dbReference type="AlphaFoldDB" id="A0A1J5DWY3"/>
<dbReference type="STRING" id="1817895.AUJ95_04360"/>
<evidence type="ECO:0000313" key="3">
    <source>
        <dbReference type="Proteomes" id="UP000183085"/>
    </source>
</evidence>
<reference evidence="2 3" key="1">
    <citation type="journal article" date="2016" name="Environ. Microbiol.">
        <title>Genomic resolution of a cold subsurface aquifer community provides metabolic insights for novel microbes adapted to high CO concentrations.</title>
        <authorList>
            <person name="Probst A.J."/>
            <person name="Castelle C.J."/>
            <person name="Singh A."/>
            <person name="Brown C.T."/>
            <person name="Anantharaman K."/>
            <person name="Sharon I."/>
            <person name="Hug L.A."/>
            <person name="Burstein D."/>
            <person name="Emerson J.B."/>
            <person name="Thomas B.C."/>
            <person name="Banfield J.F."/>
        </authorList>
    </citation>
    <scope>NUCLEOTIDE SEQUENCE [LARGE SCALE GENOMIC DNA]</scope>
    <source>
        <strain evidence="2">CG2_30_40_21</strain>
    </source>
</reference>
<dbReference type="Gene3D" id="3.30.2310.20">
    <property type="entry name" value="RelE-like"/>
    <property type="match status" value="1"/>
</dbReference>
<dbReference type="InterPro" id="IPR007712">
    <property type="entry name" value="RelE/ParE_toxin"/>
</dbReference>
<dbReference type="EMBL" id="MNYI01000114">
    <property type="protein sequence ID" value="OIP40601.1"/>
    <property type="molecule type" value="Genomic_DNA"/>
</dbReference>
<proteinExistence type="predicted"/>
<protein>
    <recommendedName>
        <fullName evidence="4">Plasmid stabilization protein</fullName>
    </recommendedName>
</protein>
<dbReference type="InterPro" id="IPR035093">
    <property type="entry name" value="RelE/ParE_toxin_dom_sf"/>
</dbReference>
<name>A0A1J5DWY3_9BACT</name>
<dbReference type="SUPFAM" id="SSF143011">
    <property type="entry name" value="RelE-like"/>
    <property type="match status" value="1"/>
</dbReference>
<organism evidence="2 3">
    <name type="scientific">Candidatus Desantisbacteria bacterium CG2_30_40_21</name>
    <dbReference type="NCBI Taxonomy" id="1817895"/>
    <lineage>
        <taxon>Bacteria</taxon>
        <taxon>Candidatus Desantisiibacteriota</taxon>
    </lineage>
</organism>
<evidence type="ECO:0000313" key="2">
    <source>
        <dbReference type="EMBL" id="OIP40601.1"/>
    </source>
</evidence>
<dbReference type="Proteomes" id="UP000183085">
    <property type="component" value="Unassembled WGS sequence"/>
</dbReference>
<comment type="caution">
    <text evidence="2">The sequence shown here is derived from an EMBL/GenBank/DDBJ whole genome shotgun (WGS) entry which is preliminary data.</text>
</comment>
<keyword evidence="1" id="KW-1277">Toxin-antitoxin system</keyword>